<dbReference type="Pfam" id="PF00563">
    <property type="entry name" value="EAL"/>
    <property type="match status" value="1"/>
</dbReference>
<dbReference type="EMBL" id="CP014060">
    <property type="protein sequence ID" value="AMG39638.2"/>
    <property type="molecule type" value="Genomic_DNA"/>
</dbReference>
<sequence>MLGCQYGFSPNPMCEHQACCYSPAHSAPANPSEENMAPLKANADSRLHTLRVLLLMREGPFVRRTGAVLEGLRVRRCTQAATLAAVASVLRAQETDVIVAEVHADFSEGLMLPSLLKELSAAGRLERVPRVLWVGEARQANGTSSASLEPAAGMRQGWCENLNGVSLNALASHARLARAAGIPVEIAGAIEGDGLRLALDALPDMAGAVEPVRAPAAPDEEDVIAALASGEGLRVVFQPQYDLMTRRMVGAEALIRWRHTRLGDVPPSVLIPIVNRLGLDLLLFSHIEKCAIETLLALDRAGVDIPLAVNASANTLCAPGLAERLSSKMLRAGLPPRRLKLELTEDMAAADALCLSASIAALRAKGFQVSLDDFGAGAATLALLSQMPFDEMKIDGALVRAVAQAPASREIITGIVALARLFDLRLVTEGIEDASTIALLCQLGCRIGQGYALAYPMENAEFLSSAAQPPAA</sequence>
<proteinExistence type="predicted"/>
<evidence type="ECO:0000313" key="3">
    <source>
        <dbReference type="Proteomes" id="UP000060602"/>
    </source>
</evidence>
<protein>
    <submittedName>
        <fullName evidence="2">EAL domain-containing protein</fullName>
    </submittedName>
</protein>
<dbReference type="InterPro" id="IPR035919">
    <property type="entry name" value="EAL_sf"/>
</dbReference>
<dbReference type="SUPFAM" id="SSF141868">
    <property type="entry name" value="EAL domain-like"/>
    <property type="match status" value="1"/>
</dbReference>
<dbReference type="InterPro" id="IPR050706">
    <property type="entry name" value="Cyclic-di-GMP_PDE-like"/>
</dbReference>
<dbReference type="GO" id="GO:0071111">
    <property type="term" value="F:cyclic-guanylate-specific phosphodiesterase activity"/>
    <property type="evidence" value="ECO:0007669"/>
    <property type="project" value="InterPro"/>
</dbReference>
<gene>
    <name evidence="2" type="ORF">AL504_28745</name>
</gene>
<evidence type="ECO:0000259" key="1">
    <source>
        <dbReference type="PROSITE" id="PS50883"/>
    </source>
</evidence>
<name>A0A109XY63_ALCXX</name>
<dbReference type="AlphaFoldDB" id="A0A109XY63"/>
<evidence type="ECO:0000313" key="2">
    <source>
        <dbReference type="EMBL" id="AMG39638.2"/>
    </source>
</evidence>
<accession>A0A109XY63</accession>
<dbReference type="CDD" id="cd01948">
    <property type="entry name" value="EAL"/>
    <property type="match status" value="1"/>
</dbReference>
<dbReference type="Proteomes" id="UP000060602">
    <property type="component" value="Chromosome"/>
</dbReference>
<dbReference type="Gene3D" id="3.20.20.450">
    <property type="entry name" value="EAL domain"/>
    <property type="match status" value="1"/>
</dbReference>
<dbReference type="SMART" id="SM00052">
    <property type="entry name" value="EAL"/>
    <property type="match status" value="1"/>
</dbReference>
<reference evidence="3" key="1">
    <citation type="submission" date="2015-12" db="EMBL/GenBank/DDBJ databases">
        <title>FDA dAtabase for Regulatory Grade micrObial Sequences (FDA-ARGOS): Supporting development and validation of Infectious Disease Dx tests.</title>
        <authorList>
            <person name="Case J."/>
            <person name="Tallon L."/>
            <person name="Sadzewicz L."/>
            <person name="Sengamalay N."/>
            <person name="Ott S."/>
            <person name="Godinez A."/>
            <person name="Nagaraj S."/>
            <person name="Nadendla S."/>
            <person name="Sichtig H."/>
        </authorList>
    </citation>
    <scope>NUCLEOTIDE SEQUENCE [LARGE SCALE GENOMIC DNA]</scope>
    <source>
        <strain evidence="3">FDAARGOS_147</strain>
    </source>
</reference>
<dbReference type="PROSITE" id="PS50883">
    <property type="entry name" value="EAL"/>
    <property type="match status" value="1"/>
</dbReference>
<dbReference type="PANTHER" id="PTHR33121:SF79">
    <property type="entry name" value="CYCLIC DI-GMP PHOSPHODIESTERASE PDED-RELATED"/>
    <property type="match status" value="1"/>
</dbReference>
<organism evidence="2 3">
    <name type="scientific">Alcaligenes xylosoxydans xylosoxydans</name>
    <name type="common">Achromobacter xylosoxidans</name>
    <dbReference type="NCBI Taxonomy" id="85698"/>
    <lineage>
        <taxon>Bacteria</taxon>
        <taxon>Pseudomonadati</taxon>
        <taxon>Pseudomonadota</taxon>
        <taxon>Betaproteobacteria</taxon>
        <taxon>Burkholderiales</taxon>
        <taxon>Alcaligenaceae</taxon>
        <taxon>Achromobacter</taxon>
    </lineage>
</organism>
<dbReference type="PANTHER" id="PTHR33121">
    <property type="entry name" value="CYCLIC DI-GMP PHOSPHODIESTERASE PDEF"/>
    <property type="match status" value="1"/>
</dbReference>
<dbReference type="InterPro" id="IPR001633">
    <property type="entry name" value="EAL_dom"/>
</dbReference>
<feature type="domain" description="EAL" evidence="1">
    <location>
        <begin position="216"/>
        <end position="470"/>
    </location>
</feature>